<evidence type="ECO:0000256" key="1">
    <source>
        <dbReference type="SAM" id="MobiDB-lite"/>
    </source>
</evidence>
<proteinExistence type="predicted"/>
<name>A0A2T8JF41_9POAL</name>
<evidence type="ECO:0008006" key="3">
    <source>
        <dbReference type="Google" id="ProtNLM"/>
    </source>
</evidence>
<dbReference type="Proteomes" id="UP000243499">
    <property type="component" value="Chromosome 4"/>
</dbReference>
<dbReference type="Gramene" id="PVH48537">
    <property type="protein sequence ID" value="PVH48537"/>
    <property type="gene ID" value="PAHAL_4G352100"/>
</dbReference>
<accession>A0A2T8JF41</accession>
<organism evidence="2">
    <name type="scientific">Panicum hallii</name>
    <dbReference type="NCBI Taxonomy" id="206008"/>
    <lineage>
        <taxon>Eukaryota</taxon>
        <taxon>Viridiplantae</taxon>
        <taxon>Streptophyta</taxon>
        <taxon>Embryophyta</taxon>
        <taxon>Tracheophyta</taxon>
        <taxon>Spermatophyta</taxon>
        <taxon>Magnoliopsida</taxon>
        <taxon>Liliopsida</taxon>
        <taxon>Poales</taxon>
        <taxon>Poaceae</taxon>
        <taxon>PACMAD clade</taxon>
        <taxon>Panicoideae</taxon>
        <taxon>Panicodae</taxon>
        <taxon>Paniceae</taxon>
        <taxon>Panicinae</taxon>
        <taxon>Panicum</taxon>
        <taxon>Panicum sect. Panicum</taxon>
    </lineage>
</organism>
<sequence>MAIGEPGVGGAPQAAARRRAAAGRGVDDDGEEREIGRASGDPSSPGGVAYVEAEARSLASRRGRPPTAVETRGRGRRKRNGRGGLWTALQEWSCGGSGSCGGRCHTARSLVGWPAGPLGWSLVG</sequence>
<evidence type="ECO:0000313" key="2">
    <source>
        <dbReference type="EMBL" id="PVH48537.1"/>
    </source>
</evidence>
<gene>
    <name evidence="2" type="ORF">PAHAL_4G352100</name>
</gene>
<dbReference type="EMBL" id="CM008049">
    <property type="protein sequence ID" value="PVH48537.1"/>
    <property type="molecule type" value="Genomic_DNA"/>
</dbReference>
<dbReference type="AlphaFoldDB" id="A0A2T8JF41"/>
<reference evidence="2" key="1">
    <citation type="submission" date="2018-04" db="EMBL/GenBank/DDBJ databases">
        <title>WGS assembly of Panicum hallii.</title>
        <authorList>
            <person name="Lovell J."/>
            <person name="Jenkins J."/>
            <person name="Lowry D."/>
            <person name="Mamidi S."/>
            <person name="Sreedasyam A."/>
            <person name="Weng X."/>
            <person name="Barry K."/>
            <person name="Bonette J."/>
            <person name="Campitelli B."/>
            <person name="Daum C."/>
            <person name="Gordon S."/>
            <person name="Gould B."/>
            <person name="Lipzen A."/>
            <person name="Macqueen A."/>
            <person name="Palacio-Mejia J."/>
            <person name="Plott C."/>
            <person name="Shakirov E."/>
            <person name="Shu S."/>
            <person name="Yoshinaga Y."/>
            <person name="Zane M."/>
            <person name="Rokhsar D."/>
            <person name="Grimwood J."/>
            <person name="Schmutz J."/>
            <person name="Juenger T."/>
        </authorList>
    </citation>
    <scope>NUCLEOTIDE SEQUENCE [LARGE SCALE GENOMIC DNA]</scope>
    <source>
        <strain evidence="2">FIL2</strain>
    </source>
</reference>
<protein>
    <recommendedName>
        <fullName evidence="3">DUF834 domain-containing protein</fullName>
    </recommendedName>
</protein>
<feature type="compositionally biased region" description="Gly residues" evidence="1">
    <location>
        <begin position="1"/>
        <end position="10"/>
    </location>
</feature>
<feature type="region of interest" description="Disordered" evidence="1">
    <location>
        <begin position="1"/>
        <end position="84"/>
    </location>
</feature>